<evidence type="ECO:0000313" key="2">
    <source>
        <dbReference type="Proteomes" id="UP001057452"/>
    </source>
</evidence>
<keyword evidence="2" id="KW-1185">Reference proteome</keyword>
<name>A0ACB9X3U8_CHAAC</name>
<feature type="non-terminal residue" evidence="1">
    <location>
        <position position="1"/>
    </location>
</feature>
<sequence length="1800" mass="199460">CDSQCLTCDMPGVCTSCRDPAKVLLFGECQYDSCAHQYYLNTSTRACRECDWSCNACKGPLRTDCLLCMEGHVLQDGLCTQGCSTGFYRDGDKCLGCDDHCTECRGSGQCHMCQPPYATLQGQCVLECGRNYFLEASSQICKPCSSDCVLCDGVGRCSACRDQTFLMEGYCTPNCGHGFYADQKTRTCHGNTHPPALQVNGSLLVPLSGISPLALSLLQVRDPDSPSERLVFQLVQIPSNGELVLFRGEEGEGKEGRDLTRDDTFTWAELRTGRVRFRHQRDKARTGEFTLRVADPELFSQPEIIQVQAVSMQPPVVVTLTPLPVQSRGAMATITKSVLQVDDPDNPADVLVMVLEPPRHGRLTRLHGDRTLSRFKLEELSREQIQYIHDGSEGAEDGMVLQVNDGHSYRNILLQVHINQKPTIQAVAAALSAADALQVMSVPMTWVKEGGMVRLDRKYLQTDYKGVSSEDIVYTIVVSDGQPKYGEVVLVSMPADGPSESWSPLLSDDRGFTATSSFSQQDVNDGTVWYRHFGSGSNRDSFQFQVSTEASQVIQSDAQTFTIGVLPQSPGFPQLAPDCDLQVTTPSEKLIYNITKPLPQGQGAIEHVDRPNTPVTHFTQADVNNGKILYRPPPAPSHLQELYQYSFIVSDGEHTTPELDFAILLLSNHQQPPVFQILDPLLELEVSDADTAPDELEFELVEAPVNGELIKTDGGTHTRLANGDIFTFSDITLNVLLYRHTHLATRDDAITFSVSDGMSMALIVVQVVVLDVGGEGPQRDPAATLSLEVGQKSSTVIRRSHLAYTDNTSPDNQIQIQSHSQQEHQELREYSSFTMEDISKHQIRYITSIETGSQPITDIFHFVVYDGDNNHLDNQMCTITVTSTPRQPPVVTVNSGIKVQEGGRVALSTNHILVSDLDTPRKDLLVWIISPPKYGFIENTNRERLLEKASGADGPSLVFNGGGPQYISRLILHFRCDSPLLPRSRRIDGGSIGGSRAITPDVPFSVEDLTADHIFYVQDSQKKAPAKQDVFSFYISDGHSQTEAFNVEIDIQESKEDREPVVAVSSIHVEENSGVVITNSSLSVLDQDTPDNEILFTIVRKPSYGKLRRRQFYSQPLENGRVLLQGSTFTYQDILDQLLVYTPETVSGGADEMGFTLTDGIYTQTGRLEFTMDVRRSEGPHMTVNRGLQLPAGSSIKITEQNLKGTDIDSDSLKLRYVLTKDPPSGKLQLSQSGDVEKISVKGPVQSFTQEDVNKGLLQYSHEKGEKGGSLSFKFNLVDPEGNKLIDQSFFISVLEDRLPPSVVVNKGLVLDENTMKKLTTLQLSASDQDSEPGELIYRITKQTSLGHLEHANSPGTRISTFTQADLASRSIQYVHTSEEEKHADQFSFTVSDGTNEVAQTFYITIKPVDDSLPLLQVPGMRVQEGVRKTITEFELKVTDADTEAESIVFTVVQAPRHGTVERTSNGQHYRQTSSFTMDDVYQNRISYNHDGSNSLKDRFTFSVADGTNLLFMVEEGGKEVVTAAPQKFKIDILPVDDGTPRIVTNLGLQWLEYMDNKATNLITKKELLTMDPDTDDGQLVYEVTTEPKHGFLESKLKPGTSISTFTQADINLGLIRYVLHQDNVQETMDTFKFTVKDSKPNVVSDNVFHIQWSLISFKHKSYNVSEKAGTVAVTVKRTGNLNQYAIVLCRTEQASATSTSSDGSRPGQQDYVEYAGQVQFDEREDTKVCTIVINDDKVFEGTESFHVELSMPAYALLGGNTRAIVNINDTEDEPTMQFDKKTYHINESTGFIHAPIERK</sequence>
<accession>A0ACB9X3U8</accession>
<reference evidence="1" key="1">
    <citation type="submission" date="2022-05" db="EMBL/GenBank/DDBJ databases">
        <title>Chromosome-level genome of Chaenocephalus aceratus.</title>
        <authorList>
            <person name="Park H."/>
        </authorList>
    </citation>
    <scope>NUCLEOTIDE SEQUENCE</scope>
    <source>
        <strain evidence="1">KU_202001</strain>
    </source>
</reference>
<feature type="non-terminal residue" evidence="1">
    <location>
        <position position="1800"/>
    </location>
</feature>
<comment type="caution">
    <text evidence="1">The sequence shown here is derived from an EMBL/GenBank/DDBJ whole genome shotgun (WGS) entry which is preliminary data.</text>
</comment>
<evidence type="ECO:0000313" key="1">
    <source>
        <dbReference type="EMBL" id="KAI4820949.1"/>
    </source>
</evidence>
<protein>
    <submittedName>
        <fullName evidence="1">Uncharacterized protein</fullName>
    </submittedName>
</protein>
<proteinExistence type="predicted"/>
<gene>
    <name evidence="1" type="ORF">KUCAC02_028906</name>
</gene>
<dbReference type="Proteomes" id="UP001057452">
    <property type="component" value="Chromosome 9"/>
</dbReference>
<organism evidence="1 2">
    <name type="scientific">Chaenocephalus aceratus</name>
    <name type="common">Blackfin icefish</name>
    <name type="synonym">Chaenichthys aceratus</name>
    <dbReference type="NCBI Taxonomy" id="36190"/>
    <lineage>
        <taxon>Eukaryota</taxon>
        <taxon>Metazoa</taxon>
        <taxon>Chordata</taxon>
        <taxon>Craniata</taxon>
        <taxon>Vertebrata</taxon>
        <taxon>Euteleostomi</taxon>
        <taxon>Actinopterygii</taxon>
        <taxon>Neopterygii</taxon>
        <taxon>Teleostei</taxon>
        <taxon>Neoteleostei</taxon>
        <taxon>Acanthomorphata</taxon>
        <taxon>Eupercaria</taxon>
        <taxon>Perciformes</taxon>
        <taxon>Notothenioidei</taxon>
        <taxon>Channichthyidae</taxon>
        <taxon>Chaenocephalus</taxon>
    </lineage>
</organism>
<dbReference type="EMBL" id="CM043793">
    <property type="protein sequence ID" value="KAI4820949.1"/>
    <property type="molecule type" value="Genomic_DNA"/>
</dbReference>